<keyword evidence="2" id="KW-1185">Reference proteome</keyword>
<reference evidence="1 2" key="1">
    <citation type="journal article" date="2024" name="Science">
        <title>Giant polyketide synthase enzymes in the biosynthesis of giant marine polyether toxins.</title>
        <authorList>
            <person name="Fallon T.R."/>
            <person name="Shende V.V."/>
            <person name="Wierzbicki I.H."/>
            <person name="Pendleton A.L."/>
            <person name="Watervoot N.F."/>
            <person name="Auber R.P."/>
            <person name="Gonzalez D.J."/>
            <person name="Wisecaver J.H."/>
            <person name="Moore B.S."/>
        </authorList>
    </citation>
    <scope>NUCLEOTIDE SEQUENCE [LARGE SCALE GENOMIC DNA]</scope>
    <source>
        <strain evidence="1 2">12B1</strain>
    </source>
</reference>
<name>A0AB34J4U8_PRYPA</name>
<organism evidence="1 2">
    <name type="scientific">Prymnesium parvum</name>
    <name type="common">Toxic golden alga</name>
    <dbReference type="NCBI Taxonomy" id="97485"/>
    <lineage>
        <taxon>Eukaryota</taxon>
        <taxon>Haptista</taxon>
        <taxon>Haptophyta</taxon>
        <taxon>Prymnesiophyceae</taxon>
        <taxon>Prymnesiales</taxon>
        <taxon>Prymnesiaceae</taxon>
        <taxon>Prymnesium</taxon>
    </lineage>
</organism>
<evidence type="ECO:0000313" key="2">
    <source>
        <dbReference type="Proteomes" id="UP001515480"/>
    </source>
</evidence>
<dbReference type="EMBL" id="JBGBPQ010000012">
    <property type="protein sequence ID" value="KAL1514703.1"/>
    <property type="molecule type" value="Genomic_DNA"/>
</dbReference>
<accession>A0AB34J4U8</accession>
<protein>
    <submittedName>
        <fullName evidence="1">Uncharacterized protein</fullName>
    </submittedName>
</protein>
<dbReference type="AlphaFoldDB" id="A0AB34J4U8"/>
<sequence>MPRKECHINGCRCAAGLKQVNAKDESLCSALLSDSGVQDGWRLKPPPKNYSSPTRTYLCEEHYPAVLDESLLGNTLARVKDNVLEFGEAVNLAALKRPSRGREEQARIRHLLQAPVSAWTYVVRWPMEEQEVTAEFVVTASTLAASIRQWKDAELKAAKEAHARELKLARQREHYHREKGALESLPTTPRKLSTRVTLRTFPGVSGLWHALPARLQEYLPIKSYSFTFSHALPREDHVMEMTIDTPDGTIHHSGSGLIFDIRARNAEAQFTPVPFASPNASWGSGPSLCWENWNTSYFGDHNHLCSNLFGFGSSQEIEDFLQSTWGLELDDHGPACPRTFTAFEEFTLAWWRMHSRPSNIMLAALATCGEMSISRLATSMMGCVVYVTVLEECAASTMVAYAVV</sequence>
<proteinExistence type="predicted"/>
<evidence type="ECO:0000313" key="1">
    <source>
        <dbReference type="EMBL" id="KAL1514703.1"/>
    </source>
</evidence>
<comment type="caution">
    <text evidence="1">The sequence shown here is derived from an EMBL/GenBank/DDBJ whole genome shotgun (WGS) entry which is preliminary data.</text>
</comment>
<gene>
    <name evidence="1" type="ORF">AB1Y20_003790</name>
</gene>
<dbReference type="Proteomes" id="UP001515480">
    <property type="component" value="Unassembled WGS sequence"/>
</dbReference>